<proteinExistence type="predicted"/>
<evidence type="ECO:0000259" key="2">
    <source>
        <dbReference type="Pfam" id="PF11871"/>
    </source>
</evidence>
<protein>
    <recommendedName>
        <fullName evidence="5">HD-GYP domain</fullName>
    </recommendedName>
</protein>
<sequence length="195" mass="22115">MFKVKSDQQVQVIKQLGCKYVYVTPELSDTLPLPVQEASSKPIDESAKTESDMLWQEKQKRIEELSAYRRKVSRCEKEFDRSLARIRNLMTKLRSRPEQAAKEAQQLVDDIVESLLSQDDVTLHLMGSKTEFEDLYFHCLNVSILAMMIAKAKGMDAASIKMVAMGALFHDIGKAKIHLLSCAKPRHSLSQSLIT</sequence>
<organism evidence="3 4">
    <name type="scientific">Vibrio variabilis</name>
    <dbReference type="NCBI Taxonomy" id="990271"/>
    <lineage>
        <taxon>Bacteria</taxon>
        <taxon>Pseudomonadati</taxon>
        <taxon>Pseudomonadota</taxon>
        <taxon>Gammaproteobacteria</taxon>
        <taxon>Vibrionales</taxon>
        <taxon>Vibrionaceae</taxon>
        <taxon>Vibrio</taxon>
    </lineage>
</organism>
<feature type="domain" description="HD" evidence="1">
    <location>
        <begin position="136"/>
        <end position="177"/>
    </location>
</feature>
<name>A0ABQ0J6J0_9VIBR</name>
<dbReference type="Pfam" id="PF11871">
    <property type="entry name" value="DUF3391"/>
    <property type="match status" value="1"/>
</dbReference>
<gene>
    <name evidence="3" type="ORF">JCM19239_4097</name>
</gene>
<comment type="caution">
    <text evidence="3">The sequence shown here is derived from an EMBL/GenBank/DDBJ whole genome shotgun (WGS) entry which is preliminary data.</text>
</comment>
<dbReference type="Proteomes" id="UP000029223">
    <property type="component" value="Unassembled WGS sequence"/>
</dbReference>
<dbReference type="InterPro" id="IPR006674">
    <property type="entry name" value="HD_domain"/>
</dbReference>
<dbReference type="CDD" id="cd00077">
    <property type="entry name" value="HDc"/>
    <property type="match status" value="1"/>
</dbReference>
<dbReference type="PANTHER" id="PTHR43155:SF2">
    <property type="entry name" value="CYCLIC DI-GMP PHOSPHODIESTERASE PA4108"/>
    <property type="match status" value="1"/>
</dbReference>
<feature type="domain" description="DUF3391" evidence="2">
    <location>
        <begin position="2"/>
        <end position="104"/>
    </location>
</feature>
<dbReference type="Gene3D" id="1.10.3210.10">
    <property type="entry name" value="Hypothetical protein af1432"/>
    <property type="match status" value="1"/>
</dbReference>
<dbReference type="InterPro" id="IPR021812">
    <property type="entry name" value="DUF3391"/>
</dbReference>
<dbReference type="NCBIfam" id="TIGR00277">
    <property type="entry name" value="HDIG"/>
    <property type="match status" value="1"/>
</dbReference>
<dbReference type="Pfam" id="PF01966">
    <property type="entry name" value="HD"/>
    <property type="match status" value="1"/>
</dbReference>
<evidence type="ECO:0008006" key="5">
    <source>
        <dbReference type="Google" id="ProtNLM"/>
    </source>
</evidence>
<dbReference type="InterPro" id="IPR003607">
    <property type="entry name" value="HD/PDEase_dom"/>
</dbReference>
<evidence type="ECO:0000313" key="4">
    <source>
        <dbReference type="Proteomes" id="UP000029223"/>
    </source>
</evidence>
<dbReference type="InterPro" id="IPR006675">
    <property type="entry name" value="HDIG_dom"/>
</dbReference>
<dbReference type="PANTHER" id="PTHR43155">
    <property type="entry name" value="CYCLIC DI-GMP PHOSPHODIESTERASE PA4108-RELATED"/>
    <property type="match status" value="1"/>
</dbReference>
<accession>A0ABQ0J6J0</accession>
<reference evidence="4" key="1">
    <citation type="submission" date="2014-09" db="EMBL/GenBank/DDBJ databases">
        <title>Vibrio variabilis JCM 19239. (C206) whole genome shotgun sequence.</title>
        <authorList>
            <person name="Sawabe T."/>
            <person name="Meirelles P."/>
            <person name="Nakanishi M."/>
            <person name="Sayaka M."/>
            <person name="Hattori M."/>
            <person name="Ohkuma M."/>
        </authorList>
    </citation>
    <scope>NUCLEOTIDE SEQUENCE [LARGE SCALE GENOMIC DNA]</scope>
    <source>
        <strain evidence="4">JCM 19239</strain>
    </source>
</reference>
<dbReference type="EMBL" id="BBMS01000003">
    <property type="protein sequence ID" value="GAL24394.1"/>
    <property type="molecule type" value="Genomic_DNA"/>
</dbReference>
<keyword evidence="4" id="KW-1185">Reference proteome</keyword>
<evidence type="ECO:0000313" key="3">
    <source>
        <dbReference type="EMBL" id="GAL24394.1"/>
    </source>
</evidence>
<dbReference type="SUPFAM" id="SSF109604">
    <property type="entry name" value="HD-domain/PDEase-like"/>
    <property type="match status" value="1"/>
</dbReference>
<evidence type="ECO:0000259" key="1">
    <source>
        <dbReference type="Pfam" id="PF01966"/>
    </source>
</evidence>